<organism evidence="4 5">
    <name type="scientific">Tribonema minus</name>
    <dbReference type="NCBI Taxonomy" id="303371"/>
    <lineage>
        <taxon>Eukaryota</taxon>
        <taxon>Sar</taxon>
        <taxon>Stramenopiles</taxon>
        <taxon>Ochrophyta</taxon>
        <taxon>PX clade</taxon>
        <taxon>Xanthophyceae</taxon>
        <taxon>Tribonematales</taxon>
        <taxon>Tribonemataceae</taxon>
        <taxon>Tribonema</taxon>
    </lineage>
</organism>
<dbReference type="Gene3D" id="2.130.10.10">
    <property type="entry name" value="YVTN repeat-like/Quinoprotein amine dehydrogenase"/>
    <property type="match status" value="2"/>
</dbReference>
<feature type="repeat" description="WD" evidence="3">
    <location>
        <begin position="238"/>
        <end position="279"/>
    </location>
</feature>
<dbReference type="Pfam" id="PF00400">
    <property type="entry name" value="WD40"/>
    <property type="match status" value="5"/>
</dbReference>
<dbReference type="Proteomes" id="UP000664859">
    <property type="component" value="Unassembled WGS sequence"/>
</dbReference>
<comment type="caution">
    <text evidence="4">The sequence shown here is derived from an EMBL/GenBank/DDBJ whole genome shotgun (WGS) entry which is preliminary data.</text>
</comment>
<evidence type="ECO:0000313" key="5">
    <source>
        <dbReference type="Proteomes" id="UP000664859"/>
    </source>
</evidence>
<feature type="repeat" description="WD" evidence="3">
    <location>
        <begin position="64"/>
        <end position="96"/>
    </location>
</feature>
<keyword evidence="2" id="KW-0677">Repeat</keyword>
<dbReference type="GO" id="GO:0051015">
    <property type="term" value="F:actin filament binding"/>
    <property type="evidence" value="ECO:0007669"/>
    <property type="project" value="TreeGrafter"/>
</dbReference>
<dbReference type="FunFam" id="2.130.10.10:FF:000102">
    <property type="entry name" value="Actin-interacting protein 1"/>
    <property type="match status" value="1"/>
</dbReference>
<dbReference type="CDD" id="cd00200">
    <property type="entry name" value="WD40"/>
    <property type="match status" value="1"/>
</dbReference>
<feature type="repeat" description="WD" evidence="3">
    <location>
        <begin position="543"/>
        <end position="584"/>
    </location>
</feature>
<dbReference type="InterPro" id="IPR036322">
    <property type="entry name" value="WD40_repeat_dom_sf"/>
</dbReference>
<dbReference type="InterPro" id="IPR015943">
    <property type="entry name" value="WD40/YVTN_repeat-like_dom_sf"/>
</dbReference>
<keyword evidence="5" id="KW-1185">Reference proteome</keyword>
<name>A0A836C9B9_9STRA</name>
<dbReference type="PROSITE" id="PS00678">
    <property type="entry name" value="WD_REPEATS_1"/>
    <property type="match status" value="1"/>
</dbReference>
<reference evidence="4" key="1">
    <citation type="submission" date="2021-02" db="EMBL/GenBank/DDBJ databases">
        <title>First Annotated Genome of the Yellow-green Alga Tribonema minus.</title>
        <authorList>
            <person name="Mahan K.M."/>
        </authorList>
    </citation>
    <scope>NUCLEOTIDE SEQUENCE</scope>
    <source>
        <strain evidence="4">UTEX B ZZ1240</strain>
    </source>
</reference>
<dbReference type="InterPro" id="IPR019775">
    <property type="entry name" value="WD40_repeat_CS"/>
</dbReference>
<evidence type="ECO:0000313" key="4">
    <source>
        <dbReference type="EMBL" id="KAG5176156.1"/>
    </source>
</evidence>
<proteinExistence type="predicted"/>
<dbReference type="InterPro" id="IPR001680">
    <property type="entry name" value="WD40_rpt"/>
</dbReference>
<dbReference type="PROSITE" id="PS50294">
    <property type="entry name" value="WD_REPEATS_REGION"/>
    <property type="match status" value="4"/>
</dbReference>
<keyword evidence="1 3" id="KW-0853">WD repeat</keyword>
<evidence type="ECO:0000256" key="2">
    <source>
        <dbReference type="ARBA" id="ARBA00022737"/>
    </source>
</evidence>
<feature type="repeat" description="WD" evidence="3">
    <location>
        <begin position="326"/>
        <end position="357"/>
    </location>
</feature>
<sequence length="627" mass="65981">MANLVKPCIDNPSFLGHFIPNPSTVRGNNFHMGVHPKQPNKIVYPSGKFIIVRDLDDPAAGFVYRGHNAVATVAKFSPSGCWVASGDTTGKVRVWSWDNPEHGLKAEINAIAGPVKDLAWDSESKRIVAVGEGGVNMRAFTWDTGNNLGELVGHAKGVLSVDYRQARPFKIMTASEDMRTLFFKGPPFSMDHSNKDQHSNFVNVVRFSPDGARIATAGSDYKVWIYDGTTGEPVHELGAAHTGSIFGLSWCPDSNHLVTASADKTCRLWNVDSKAVEHTWTFADAPEVGDMQVSCVTVSADHAASVSVRGDISLLDLQQERPAKVISAHQVAVTAMSPSTLNGALVTGSFDGVVCAWAANGVATRLQGQLGAKTICGAAHSNKVSGIAVSAAGIVSVGWDDTIRLAPAGGHAYTESASLNGQPCGVSANAGSELAAVVTSSGVAVYRKTALVAELSVNYTPKSVSLFGESEVAVGGDDGIVRIYALSGSTLTETKALPPVRGAAASVAFSPDGAHLAVGDSQKEIVVYARAGGAWDPLVQGLWQFHTSTVAALAWSPDNTLLASGGPDETIYVWSIAKPRKRITYKFAHRDGISGLCWVDADTLASAGGDHCVARWDVGKEKGATFA</sequence>
<dbReference type="FunFam" id="2.130.10.10:FF:000167">
    <property type="entry name" value="Actin-interacting protein 1"/>
    <property type="match status" value="1"/>
</dbReference>
<protein>
    <submittedName>
        <fullName evidence="4">66 kDa stress protein</fullName>
    </submittedName>
</protein>
<dbReference type="EMBL" id="JAFCMP010000540">
    <property type="protein sequence ID" value="KAG5176156.1"/>
    <property type="molecule type" value="Genomic_DNA"/>
</dbReference>
<gene>
    <name evidence="4" type="ORF">JKP88DRAFT_270893</name>
</gene>
<dbReference type="SMART" id="SM00320">
    <property type="entry name" value="WD40"/>
    <property type="match status" value="11"/>
</dbReference>
<evidence type="ECO:0000256" key="3">
    <source>
        <dbReference type="PROSITE-ProRule" id="PRU00221"/>
    </source>
</evidence>
<accession>A0A836C9B9</accession>
<dbReference type="SUPFAM" id="SSF50978">
    <property type="entry name" value="WD40 repeat-like"/>
    <property type="match status" value="2"/>
</dbReference>
<dbReference type="GO" id="GO:0030042">
    <property type="term" value="P:actin filament depolymerization"/>
    <property type="evidence" value="ECO:0007669"/>
    <property type="project" value="TreeGrafter"/>
</dbReference>
<dbReference type="AlphaFoldDB" id="A0A836C9B9"/>
<evidence type="ECO:0000256" key="1">
    <source>
        <dbReference type="ARBA" id="ARBA00022574"/>
    </source>
</evidence>
<dbReference type="PANTHER" id="PTHR19856:SF0">
    <property type="entry name" value="WD REPEAT-CONTAINING PROTEIN 1"/>
    <property type="match status" value="1"/>
</dbReference>
<dbReference type="PROSITE" id="PS50082">
    <property type="entry name" value="WD_REPEATS_2"/>
    <property type="match status" value="5"/>
</dbReference>
<feature type="repeat" description="WD" evidence="3">
    <location>
        <begin position="195"/>
        <end position="236"/>
    </location>
</feature>
<dbReference type="OrthoDB" id="2306at2759"/>
<dbReference type="GO" id="GO:0030864">
    <property type="term" value="C:cortical actin cytoskeleton"/>
    <property type="evidence" value="ECO:0007669"/>
    <property type="project" value="TreeGrafter"/>
</dbReference>
<dbReference type="PANTHER" id="PTHR19856">
    <property type="entry name" value="WD-REPEATCONTAINING PROTEIN WDR1"/>
    <property type="match status" value="1"/>
</dbReference>